<comment type="caution">
    <text evidence="3">The sequence shown here is derived from an EMBL/GenBank/DDBJ whole genome shotgun (WGS) entry which is preliminary data.</text>
</comment>
<evidence type="ECO:0000256" key="1">
    <source>
        <dbReference type="SAM" id="SignalP"/>
    </source>
</evidence>
<dbReference type="Proteomes" id="UP000179467">
    <property type="component" value="Unassembled WGS sequence"/>
</dbReference>
<gene>
    <name evidence="3" type="ORF">BHE75_01862</name>
</gene>
<organism evidence="3 4">
    <name type="scientific">Edaphosphingomonas haloaromaticamans</name>
    <dbReference type="NCBI Taxonomy" id="653954"/>
    <lineage>
        <taxon>Bacteria</taxon>
        <taxon>Pseudomonadati</taxon>
        <taxon>Pseudomonadota</taxon>
        <taxon>Alphaproteobacteria</taxon>
        <taxon>Sphingomonadales</taxon>
        <taxon>Rhizorhabdaceae</taxon>
        <taxon>Edaphosphingomonas</taxon>
    </lineage>
</organism>
<feature type="signal peptide" evidence="1">
    <location>
        <begin position="1"/>
        <end position="29"/>
    </location>
</feature>
<evidence type="ECO:0000259" key="2">
    <source>
        <dbReference type="Pfam" id="PF10026"/>
    </source>
</evidence>
<evidence type="ECO:0000313" key="3">
    <source>
        <dbReference type="EMBL" id="OHT19870.1"/>
    </source>
</evidence>
<keyword evidence="4" id="KW-1185">Reference proteome</keyword>
<keyword evidence="1" id="KW-0732">Signal</keyword>
<sequence>MPSATSLRQRLLICAALGFAAAHAGGAGAGPPATPIIDVDDVTRFYRLYDATGGKPGAERLQREYLDAGSAGLRQLAAQRNVTGATIAAAIAARPQAYENARACMAVLPRVKPRVAAALARFRELYPEARFPPITIAVSRTKPVGMTDGEGVRIGLEGLCATRYMNPDPEDRFVHVIAHEYAHIQQSPEPEDGRMTVLEAGLREGGAELVAELISGNVGNMAPAAIAKGHEAEIEARFMADQDKADLSDWFYNGTNETPGDLGYWVGYRIAKAYYQRAKDKHRALRDLFELRDPKAILAASGWRPGMALQQEAGDAGAARRWSGAERSLQKISASFTLAPA</sequence>
<name>A0A1S1HH67_9SPHN</name>
<feature type="chain" id="PRO_5010181891" description="DUF2268 domain-containing protein" evidence="1">
    <location>
        <begin position="30"/>
        <end position="341"/>
    </location>
</feature>
<proteinExistence type="predicted"/>
<accession>A0A1S1HH67</accession>
<dbReference type="RefSeq" id="WP_070933668.1">
    <property type="nucleotide sequence ID" value="NZ_MIPT01000001.1"/>
</dbReference>
<reference evidence="3 4" key="1">
    <citation type="submission" date="2016-09" db="EMBL/GenBank/DDBJ databases">
        <title>Metabolic pathway, cell adaptation mechanisms and a novel monoxygenase revealed through proteogenomic-transcription analysis of a Sphingomonas haloaromaticamans strain degrading the fungicide ortho-phenylphenol.</title>
        <authorList>
            <person name="Perruchon C."/>
            <person name="Papadopoulou E.S."/>
            <person name="Rousidou C."/>
            <person name="Vasileiadis S."/>
            <person name="Tanou G."/>
            <person name="Amoutzias G."/>
            <person name="Molassiotis A."/>
            <person name="Karpouzas D.G."/>
        </authorList>
    </citation>
    <scope>NUCLEOTIDE SEQUENCE [LARGE SCALE GENOMIC DNA]</scope>
    <source>
        <strain evidence="3 4">P3</strain>
    </source>
</reference>
<evidence type="ECO:0000313" key="4">
    <source>
        <dbReference type="Proteomes" id="UP000179467"/>
    </source>
</evidence>
<feature type="domain" description="DUF2268" evidence="2">
    <location>
        <begin position="157"/>
        <end position="281"/>
    </location>
</feature>
<dbReference type="EMBL" id="MIPT01000001">
    <property type="protein sequence ID" value="OHT19870.1"/>
    <property type="molecule type" value="Genomic_DNA"/>
</dbReference>
<dbReference type="AlphaFoldDB" id="A0A1S1HH67"/>
<dbReference type="InterPro" id="IPR018728">
    <property type="entry name" value="DUF2268"/>
</dbReference>
<dbReference type="OrthoDB" id="6402335at2"/>
<dbReference type="Pfam" id="PF10026">
    <property type="entry name" value="DUF2268"/>
    <property type="match status" value="1"/>
</dbReference>
<protein>
    <recommendedName>
        <fullName evidence="2">DUF2268 domain-containing protein</fullName>
    </recommendedName>
</protein>